<feature type="transmembrane region" description="Helical" evidence="14">
    <location>
        <begin position="454"/>
        <end position="473"/>
    </location>
</feature>
<comment type="pathway">
    <text evidence="12">Phospholipid metabolism.</text>
</comment>
<accession>Q1ZXJ3</accession>
<keyword evidence="11" id="KW-1208">Phospholipid metabolism</keyword>
<keyword evidence="6" id="KW-0256">Endoplasmic reticulum</keyword>
<dbReference type="STRING" id="44689.Q1ZXJ3"/>
<sequence>MQNIRNNTEINNSSNNININNNNNNINNNKSNNNNNNNNKQINNNNNSDNNNNNKINNNNNIYNNMANSNSNRGSTAVANHTTEQTKKEQDTLNFFYKPHTILALIIAGIVTIYFAFTKEQSQVNSVKTGILASCAAFLLFSMLQMRDGLFIRPHPAFWRVVMGVGVLYLCALVFMLFQSADDARIIMKHIDSKLGEPLPERSYADNCDLYTPDNPESNFANLKHTVNDEFIWAHFLGWWGKTLLLRDYRLCWVLSISFEILELTFAHLLPNFHECWWDHIILDILVCNALGILMGLLTIRYLHMKEYNWAGVEQPKSEERKKSWYNPITLLKQFTPQTLDTYNWEILSSWKRYLGVILLVVLISIVELNAFFLKTLLWIPPPNPINVYRLLLWCLIGTPGLREYYQFATDGKTKKLGAMAWICIANVFIEVLICVKYGGAMFWQIPTPPEVKYPWIIGTSIFTIGSVFYFTIYQKFIKTQPKVKSC</sequence>
<dbReference type="HOGENOM" id="CLU_037661_4_1_1"/>
<dbReference type="Pfam" id="PF03034">
    <property type="entry name" value="PSS"/>
    <property type="match status" value="1"/>
</dbReference>
<feature type="transmembrane region" description="Helical" evidence="14">
    <location>
        <begin position="281"/>
        <end position="300"/>
    </location>
</feature>
<evidence type="ECO:0000256" key="1">
    <source>
        <dbReference type="ARBA" id="ARBA00004477"/>
    </source>
</evidence>
<dbReference type="GO" id="GO:0006659">
    <property type="term" value="P:phosphatidylserine biosynthetic process"/>
    <property type="evidence" value="ECO:0007669"/>
    <property type="project" value="InterPro"/>
</dbReference>
<evidence type="ECO:0000256" key="12">
    <source>
        <dbReference type="ARBA" id="ARBA00025707"/>
    </source>
</evidence>
<name>Q1ZXJ3_DICDI</name>
<feature type="transmembrane region" description="Helical" evidence="14">
    <location>
        <begin position="417"/>
        <end position="434"/>
    </location>
</feature>
<evidence type="ECO:0000256" key="8">
    <source>
        <dbReference type="ARBA" id="ARBA00023098"/>
    </source>
</evidence>
<feature type="transmembrane region" description="Helical" evidence="14">
    <location>
        <begin position="100"/>
        <end position="117"/>
    </location>
</feature>
<keyword evidence="5 14" id="KW-0812">Transmembrane</keyword>
<evidence type="ECO:0000256" key="14">
    <source>
        <dbReference type="SAM" id="Phobius"/>
    </source>
</evidence>
<keyword evidence="7 14" id="KW-1133">Transmembrane helix</keyword>
<dbReference type="eggNOG" id="KOG2735">
    <property type="taxonomic scope" value="Eukaryota"/>
</dbReference>
<proteinExistence type="predicted"/>
<keyword evidence="16" id="KW-1185">Reference proteome</keyword>
<evidence type="ECO:0000256" key="13">
    <source>
        <dbReference type="SAM" id="MobiDB-lite"/>
    </source>
</evidence>
<evidence type="ECO:0000256" key="4">
    <source>
        <dbReference type="ARBA" id="ARBA00022679"/>
    </source>
</evidence>
<comment type="subcellular location">
    <subcellularLocation>
        <location evidence="1">Endoplasmic reticulum membrane</location>
        <topology evidence="1">Multi-pass membrane protein</topology>
    </subcellularLocation>
</comment>
<dbReference type="GO" id="GO:0005789">
    <property type="term" value="C:endoplasmic reticulum membrane"/>
    <property type="evidence" value="ECO:0007669"/>
    <property type="project" value="UniProtKB-SubCell"/>
</dbReference>
<evidence type="ECO:0000313" key="15">
    <source>
        <dbReference type="EMBL" id="EAS66894.1"/>
    </source>
</evidence>
<comment type="pathway">
    <text evidence="2">Lipid metabolism.</text>
</comment>
<feature type="compositionally biased region" description="Low complexity" evidence="13">
    <location>
        <begin position="1"/>
        <end position="72"/>
    </location>
</feature>
<feature type="region of interest" description="Disordered" evidence="13">
    <location>
        <begin position="1"/>
        <end position="85"/>
    </location>
</feature>
<feature type="transmembrane region" description="Helical" evidence="14">
    <location>
        <begin position="158"/>
        <end position="178"/>
    </location>
</feature>
<feature type="transmembrane region" description="Helical" evidence="14">
    <location>
        <begin position="354"/>
        <end position="374"/>
    </location>
</feature>
<organism evidence="15 16">
    <name type="scientific">Dictyostelium discoideum</name>
    <name type="common">Social amoeba</name>
    <dbReference type="NCBI Taxonomy" id="44689"/>
    <lineage>
        <taxon>Eukaryota</taxon>
        <taxon>Amoebozoa</taxon>
        <taxon>Evosea</taxon>
        <taxon>Eumycetozoa</taxon>
        <taxon>Dictyostelia</taxon>
        <taxon>Dictyosteliales</taxon>
        <taxon>Dictyosteliaceae</taxon>
        <taxon>Dictyostelium</taxon>
    </lineage>
</organism>
<dbReference type="KEGG" id="ddi:DDB_G0278159"/>
<feature type="transmembrane region" description="Helical" evidence="14">
    <location>
        <begin position="251"/>
        <end position="269"/>
    </location>
</feature>
<dbReference type="dictyBase" id="DDB_G0278159">
    <property type="gene designation" value="pssA"/>
</dbReference>
<dbReference type="PhylomeDB" id="Q1ZXJ3"/>
<dbReference type="EMBL" id="AAFI02000023">
    <property type="protein sequence ID" value="EAS66894.1"/>
    <property type="molecule type" value="Genomic_DNA"/>
</dbReference>
<evidence type="ECO:0000313" key="16">
    <source>
        <dbReference type="Proteomes" id="UP000002195"/>
    </source>
</evidence>
<dbReference type="PANTHER" id="PTHR15362">
    <property type="entry name" value="PHOSPHATIDYLINOSITOL SYNTHASE"/>
    <property type="match status" value="1"/>
</dbReference>
<keyword evidence="3" id="KW-0444">Lipid biosynthesis</keyword>
<protein>
    <submittedName>
        <fullName evidence="15">Phosphatidylserine synthase</fullName>
    </submittedName>
</protein>
<evidence type="ECO:0000256" key="7">
    <source>
        <dbReference type="ARBA" id="ARBA00022989"/>
    </source>
</evidence>
<dbReference type="FunCoup" id="Q1ZXJ3">
    <property type="interactions" value="56"/>
</dbReference>
<evidence type="ECO:0000256" key="2">
    <source>
        <dbReference type="ARBA" id="ARBA00005189"/>
    </source>
</evidence>
<dbReference type="PaxDb" id="44689-DDB0233122"/>
<dbReference type="Reactome" id="R-DDI-1483101">
    <property type="pathway name" value="Synthesis of PS"/>
</dbReference>
<keyword evidence="8" id="KW-0443">Lipid metabolism</keyword>
<evidence type="ECO:0000256" key="10">
    <source>
        <dbReference type="ARBA" id="ARBA00023209"/>
    </source>
</evidence>
<dbReference type="Proteomes" id="UP000002195">
    <property type="component" value="Unassembled WGS sequence"/>
</dbReference>
<dbReference type="OMA" id="QHVLPNF"/>
<evidence type="ECO:0000256" key="11">
    <source>
        <dbReference type="ARBA" id="ARBA00023264"/>
    </source>
</evidence>
<evidence type="ECO:0000256" key="6">
    <source>
        <dbReference type="ARBA" id="ARBA00022824"/>
    </source>
</evidence>
<reference evidence="15 16" key="1">
    <citation type="journal article" date="2005" name="Nature">
        <title>The genome of the social amoeba Dictyostelium discoideum.</title>
        <authorList>
            <consortium name="The Dictyostelium discoideum Sequencing Consortium"/>
            <person name="Eichinger L."/>
            <person name="Pachebat J.A."/>
            <person name="Glockner G."/>
            <person name="Rajandream M.A."/>
            <person name="Sucgang R."/>
            <person name="Berriman M."/>
            <person name="Song J."/>
            <person name="Olsen R."/>
            <person name="Szafranski K."/>
            <person name="Xu Q."/>
            <person name="Tunggal B."/>
            <person name="Kummerfeld S."/>
            <person name="Madera M."/>
            <person name="Konfortov B.A."/>
            <person name="Rivero F."/>
            <person name="Bankier A.T."/>
            <person name="Lehmann R."/>
            <person name="Hamlin N."/>
            <person name="Davies R."/>
            <person name="Gaudet P."/>
            <person name="Fey P."/>
            <person name="Pilcher K."/>
            <person name="Chen G."/>
            <person name="Saunders D."/>
            <person name="Sodergren E."/>
            <person name="Davis P."/>
            <person name="Kerhornou A."/>
            <person name="Nie X."/>
            <person name="Hall N."/>
            <person name="Anjard C."/>
            <person name="Hemphill L."/>
            <person name="Bason N."/>
            <person name="Farbrother P."/>
            <person name="Desany B."/>
            <person name="Just E."/>
            <person name="Morio T."/>
            <person name="Rost R."/>
            <person name="Churcher C."/>
            <person name="Cooper J."/>
            <person name="Haydock S."/>
            <person name="van Driessche N."/>
            <person name="Cronin A."/>
            <person name="Goodhead I."/>
            <person name="Muzny D."/>
            <person name="Mourier T."/>
            <person name="Pain A."/>
            <person name="Lu M."/>
            <person name="Harper D."/>
            <person name="Lindsay R."/>
            <person name="Hauser H."/>
            <person name="James K."/>
            <person name="Quiles M."/>
            <person name="Madan Babu M."/>
            <person name="Saito T."/>
            <person name="Buchrieser C."/>
            <person name="Wardroper A."/>
            <person name="Felder M."/>
            <person name="Thangavelu M."/>
            <person name="Johnson D."/>
            <person name="Knights A."/>
            <person name="Loulseged H."/>
            <person name="Mungall K."/>
            <person name="Oliver K."/>
            <person name="Price C."/>
            <person name="Quail M.A."/>
            <person name="Urushihara H."/>
            <person name="Hernandez J."/>
            <person name="Rabbinowitsch E."/>
            <person name="Steffen D."/>
            <person name="Sanders M."/>
            <person name="Ma J."/>
            <person name="Kohara Y."/>
            <person name="Sharp S."/>
            <person name="Simmonds M."/>
            <person name="Spiegler S."/>
            <person name="Tivey A."/>
            <person name="Sugano S."/>
            <person name="White B."/>
            <person name="Walker D."/>
            <person name="Woodward J."/>
            <person name="Winckler T."/>
            <person name="Tanaka Y."/>
            <person name="Shaulsky G."/>
            <person name="Schleicher M."/>
            <person name="Weinstock G."/>
            <person name="Rosenthal A."/>
            <person name="Cox E.C."/>
            <person name="Chisholm R.L."/>
            <person name="Gibbs R."/>
            <person name="Loomis W.F."/>
            <person name="Platzer M."/>
            <person name="Kay R.R."/>
            <person name="Williams J."/>
            <person name="Dear P.H."/>
            <person name="Noegel A.A."/>
            <person name="Barrell B."/>
            <person name="Kuspa A."/>
        </authorList>
    </citation>
    <scope>NUCLEOTIDE SEQUENCE [LARGE SCALE GENOMIC DNA]</scope>
    <source>
        <strain evidence="15 16">AX4</strain>
    </source>
</reference>
<dbReference type="GO" id="GO:0003882">
    <property type="term" value="F:CDP-diacylglycerol-serine O-phosphatidyltransferase activity"/>
    <property type="evidence" value="ECO:0000250"/>
    <property type="project" value="dictyBase"/>
</dbReference>
<evidence type="ECO:0000256" key="9">
    <source>
        <dbReference type="ARBA" id="ARBA00023136"/>
    </source>
</evidence>
<dbReference type="VEuPathDB" id="AmoebaDB:DDB_G0278159"/>
<dbReference type="AlphaFoldDB" id="Q1ZXJ3"/>
<dbReference type="GO" id="GO:0106245">
    <property type="term" value="F:L-serine-phosphatidylethanolamine phosphatidyltransferase activity"/>
    <property type="evidence" value="ECO:0007669"/>
    <property type="project" value="InterPro"/>
</dbReference>
<evidence type="ECO:0000256" key="3">
    <source>
        <dbReference type="ARBA" id="ARBA00022516"/>
    </source>
</evidence>
<feature type="transmembrane region" description="Helical" evidence="14">
    <location>
        <begin position="386"/>
        <end position="405"/>
    </location>
</feature>
<dbReference type="InParanoid" id="Q1ZXJ3"/>
<dbReference type="InterPro" id="IPR004277">
    <property type="entry name" value="PSS"/>
</dbReference>
<keyword evidence="9 14" id="KW-0472">Membrane</keyword>
<dbReference type="RefSeq" id="XP_001134578.1">
    <property type="nucleotide sequence ID" value="XM_001134578.1"/>
</dbReference>
<feature type="transmembrane region" description="Helical" evidence="14">
    <location>
        <begin position="129"/>
        <end position="146"/>
    </location>
</feature>
<gene>
    <name evidence="15" type="primary">pssA</name>
    <name evidence="15" type="ORF">DDB_G0278159</name>
</gene>
<feature type="compositionally biased region" description="Polar residues" evidence="13">
    <location>
        <begin position="73"/>
        <end position="83"/>
    </location>
</feature>
<dbReference type="PANTHER" id="PTHR15362:SF7">
    <property type="entry name" value="PHOSPHATIDYLSERINE SYNTHASE 2"/>
    <property type="match status" value="1"/>
</dbReference>
<keyword evidence="4" id="KW-0808">Transferase</keyword>
<evidence type="ECO:0000256" key="5">
    <source>
        <dbReference type="ARBA" id="ARBA00022692"/>
    </source>
</evidence>
<comment type="caution">
    <text evidence="15">The sequence shown here is derived from an EMBL/GenBank/DDBJ whole genome shotgun (WGS) entry which is preliminary data.</text>
</comment>
<dbReference type="GeneID" id="8621379"/>
<keyword evidence="10" id="KW-0594">Phospholipid biosynthesis</keyword>